<dbReference type="EMBL" id="MVBN01000001">
    <property type="protein sequence ID" value="OOK84146.1"/>
    <property type="molecule type" value="Genomic_DNA"/>
</dbReference>
<dbReference type="AlphaFoldDB" id="A0A1V3XRF3"/>
<reference evidence="3 4" key="1">
    <citation type="submission" date="2017-02" db="EMBL/GenBank/DDBJ databases">
        <title>Complete genome sequences of Mycobacterium kansasii strains isolated from rhesus macaques.</title>
        <authorList>
            <person name="Panda A."/>
            <person name="Nagaraj S."/>
            <person name="Zhao X."/>
            <person name="Tettelin H."/>
            <person name="Detolla L.J."/>
        </authorList>
    </citation>
    <scope>NUCLEOTIDE SEQUENCE [LARGE SCALE GENOMIC DNA]</scope>
    <source>
        <strain evidence="2 3">11-3469</strain>
        <strain evidence="1 4">11-3813</strain>
    </source>
</reference>
<proteinExistence type="predicted"/>
<evidence type="ECO:0000313" key="4">
    <source>
        <dbReference type="Proteomes" id="UP000189229"/>
    </source>
</evidence>
<protein>
    <submittedName>
        <fullName evidence="1">Uncharacterized protein</fullName>
    </submittedName>
</protein>
<evidence type="ECO:0000313" key="1">
    <source>
        <dbReference type="EMBL" id="OOK81814.1"/>
    </source>
</evidence>
<dbReference type="EMBL" id="MVBM01000001">
    <property type="protein sequence ID" value="OOK81814.1"/>
    <property type="molecule type" value="Genomic_DNA"/>
</dbReference>
<name>A0A1V3XRF3_MYCKA</name>
<evidence type="ECO:0000313" key="2">
    <source>
        <dbReference type="EMBL" id="OOK84146.1"/>
    </source>
</evidence>
<sequence>MELLYGMGRFLGPRPYPDDRAGRLDELGQQWRDTSQHLRTYLSCASWPAARTSPTCRL</sequence>
<comment type="caution">
    <text evidence="1">The sequence shown here is derived from an EMBL/GenBank/DDBJ whole genome shotgun (WGS) entry which is preliminary data.</text>
</comment>
<dbReference type="Proteomes" id="UP000188532">
    <property type="component" value="Unassembled WGS sequence"/>
</dbReference>
<organism evidence="1 4">
    <name type="scientific">Mycobacterium kansasii</name>
    <dbReference type="NCBI Taxonomy" id="1768"/>
    <lineage>
        <taxon>Bacteria</taxon>
        <taxon>Bacillati</taxon>
        <taxon>Actinomycetota</taxon>
        <taxon>Actinomycetes</taxon>
        <taxon>Mycobacteriales</taxon>
        <taxon>Mycobacteriaceae</taxon>
        <taxon>Mycobacterium</taxon>
    </lineage>
</organism>
<evidence type="ECO:0000313" key="3">
    <source>
        <dbReference type="Proteomes" id="UP000188532"/>
    </source>
</evidence>
<gene>
    <name evidence="2" type="ORF">BZL29_0986</name>
    <name evidence="1" type="ORF">BZL30_0909</name>
</gene>
<accession>A0A1V3XRF3</accession>
<dbReference type="Proteomes" id="UP000189229">
    <property type="component" value="Unassembled WGS sequence"/>
</dbReference>